<keyword evidence="2" id="KW-0805">Transcription regulation</keyword>
<evidence type="ECO:0000313" key="7">
    <source>
        <dbReference type="EMBL" id="OAY39778.1"/>
    </source>
</evidence>
<dbReference type="Gramene" id="Manes.10G121100.1.v8.1">
    <property type="protein sequence ID" value="Manes.10G121100.1.v8.1.CDS.1"/>
    <property type="gene ID" value="Manes.10G121100.v8.1"/>
</dbReference>
<proteinExistence type="predicted"/>
<accession>A0A2C9V741</accession>
<dbReference type="SMR" id="A0A2C9V741"/>
<evidence type="ECO:0000256" key="5">
    <source>
        <dbReference type="ARBA" id="ARBA00023242"/>
    </source>
</evidence>
<evidence type="ECO:0000256" key="2">
    <source>
        <dbReference type="ARBA" id="ARBA00023015"/>
    </source>
</evidence>
<dbReference type="InterPro" id="IPR015300">
    <property type="entry name" value="DNA-bd_pseudobarrel_sf"/>
</dbReference>
<dbReference type="Pfam" id="PF02362">
    <property type="entry name" value="B3"/>
    <property type="match status" value="1"/>
</dbReference>
<dbReference type="Gene3D" id="2.40.330.10">
    <property type="entry name" value="DNA-binding pseudobarrel domain"/>
    <property type="match status" value="1"/>
</dbReference>
<dbReference type="InterPro" id="IPR003340">
    <property type="entry name" value="B3_DNA-bd"/>
</dbReference>
<keyword evidence="3" id="KW-0238">DNA-binding</keyword>
<evidence type="ECO:0000313" key="8">
    <source>
        <dbReference type="Proteomes" id="UP000091857"/>
    </source>
</evidence>
<dbReference type="GO" id="GO:0005634">
    <property type="term" value="C:nucleus"/>
    <property type="evidence" value="ECO:0007669"/>
    <property type="project" value="UniProtKB-SubCell"/>
</dbReference>
<dbReference type="GO" id="GO:0003677">
    <property type="term" value="F:DNA binding"/>
    <property type="evidence" value="ECO:0007669"/>
    <property type="project" value="UniProtKB-KW"/>
</dbReference>
<keyword evidence="4" id="KW-0804">Transcription</keyword>
<evidence type="ECO:0000256" key="1">
    <source>
        <dbReference type="ARBA" id="ARBA00004123"/>
    </source>
</evidence>
<gene>
    <name evidence="7" type="ORF">MANES_10G121100v8</name>
</gene>
<name>A0A2C9V741_MANES</name>
<sequence length="130" mass="15478">MEQIQLFTKQLSRTDVLYALSVPSNALQYFIIPEGAHSVEFEAVDLTGFTWRFRLSTRSTGRYPKPVILQSSWHRFVEQKGLIPNDRVMFFLDHDEENGIRCRVRAQRKIMRLFGYDFWVDVQDLHFYDV</sequence>
<reference evidence="8" key="1">
    <citation type="journal article" date="2016" name="Nat. Biotechnol.">
        <title>Sequencing wild and cultivated cassava and related species reveals extensive interspecific hybridization and genetic diversity.</title>
        <authorList>
            <person name="Bredeson J.V."/>
            <person name="Lyons J.B."/>
            <person name="Prochnik S.E."/>
            <person name="Wu G.A."/>
            <person name="Ha C.M."/>
            <person name="Edsinger-Gonzales E."/>
            <person name="Grimwood J."/>
            <person name="Schmutz J."/>
            <person name="Rabbi I.Y."/>
            <person name="Egesi C."/>
            <person name="Nauluvula P."/>
            <person name="Lebot V."/>
            <person name="Ndunguru J."/>
            <person name="Mkamilo G."/>
            <person name="Bart R.S."/>
            <person name="Setter T.L."/>
            <person name="Gleadow R.M."/>
            <person name="Kulakow P."/>
            <person name="Ferguson M.E."/>
            <person name="Rounsley S."/>
            <person name="Rokhsar D.S."/>
        </authorList>
    </citation>
    <scope>NUCLEOTIDE SEQUENCE [LARGE SCALE GENOMIC DNA]</scope>
    <source>
        <strain evidence="8">cv. AM560-2</strain>
    </source>
</reference>
<feature type="domain" description="TF-B3" evidence="6">
    <location>
        <begin position="7"/>
        <end position="110"/>
    </location>
</feature>
<dbReference type="OMA" id="HVEEVWV"/>
<dbReference type="AlphaFoldDB" id="A0A2C9V741"/>
<dbReference type="Proteomes" id="UP000091857">
    <property type="component" value="Chromosome 10"/>
</dbReference>
<comment type="caution">
    <text evidence="7">The sequence shown here is derived from an EMBL/GenBank/DDBJ whole genome shotgun (WGS) entry which is preliminary data.</text>
</comment>
<evidence type="ECO:0000259" key="6">
    <source>
        <dbReference type="SMART" id="SM01019"/>
    </source>
</evidence>
<keyword evidence="8" id="KW-1185">Reference proteome</keyword>
<dbReference type="SMART" id="SM01019">
    <property type="entry name" value="B3"/>
    <property type="match status" value="1"/>
</dbReference>
<dbReference type="SUPFAM" id="SSF101936">
    <property type="entry name" value="DNA-binding pseudobarrel domain"/>
    <property type="match status" value="1"/>
</dbReference>
<dbReference type="EMBL" id="CM004396">
    <property type="protein sequence ID" value="OAY39778.1"/>
    <property type="molecule type" value="Genomic_DNA"/>
</dbReference>
<dbReference type="CDD" id="cd10017">
    <property type="entry name" value="B3_DNA"/>
    <property type="match status" value="1"/>
</dbReference>
<organism evidence="7 8">
    <name type="scientific">Manihot esculenta</name>
    <name type="common">Cassava</name>
    <name type="synonym">Jatropha manihot</name>
    <dbReference type="NCBI Taxonomy" id="3983"/>
    <lineage>
        <taxon>Eukaryota</taxon>
        <taxon>Viridiplantae</taxon>
        <taxon>Streptophyta</taxon>
        <taxon>Embryophyta</taxon>
        <taxon>Tracheophyta</taxon>
        <taxon>Spermatophyta</taxon>
        <taxon>Magnoliopsida</taxon>
        <taxon>eudicotyledons</taxon>
        <taxon>Gunneridae</taxon>
        <taxon>Pentapetalae</taxon>
        <taxon>rosids</taxon>
        <taxon>fabids</taxon>
        <taxon>Malpighiales</taxon>
        <taxon>Euphorbiaceae</taxon>
        <taxon>Crotonoideae</taxon>
        <taxon>Manihoteae</taxon>
        <taxon>Manihot</taxon>
    </lineage>
</organism>
<evidence type="ECO:0000256" key="3">
    <source>
        <dbReference type="ARBA" id="ARBA00023125"/>
    </source>
</evidence>
<protein>
    <recommendedName>
        <fullName evidence="6">TF-B3 domain-containing protein</fullName>
    </recommendedName>
</protein>
<comment type="subcellular location">
    <subcellularLocation>
        <location evidence="1">Nucleus</location>
    </subcellularLocation>
</comment>
<keyword evidence="5" id="KW-0539">Nucleus</keyword>
<evidence type="ECO:0000256" key="4">
    <source>
        <dbReference type="ARBA" id="ARBA00023163"/>
    </source>
</evidence>